<feature type="transmembrane region" description="Helical" evidence="1">
    <location>
        <begin position="105"/>
        <end position="122"/>
    </location>
</feature>
<dbReference type="AlphaFoldDB" id="A0A177EKW8"/>
<dbReference type="VEuPathDB" id="MicrosporidiaDB:NEDG_02169"/>
<dbReference type="Proteomes" id="UP000185944">
    <property type="component" value="Unassembled WGS sequence"/>
</dbReference>
<evidence type="ECO:0000313" key="2">
    <source>
        <dbReference type="EMBL" id="OAG32587.1"/>
    </source>
</evidence>
<feature type="transmembrane region" description="Helical" evidence="1">
    <location>
        <begin position="43"/>
        <end position="61"/>
    </location>
</feature>
<feature type="transmembrane region" description="Helical" evidence="1">
    <location>
        <begin position="142"/>
        <end position="172"/>
    </location>
</feature>
<sequence length="301" mass="33678">MWLIDRVCSFIGRGREDINSSFVSVCWGLLRDLGLAGALKSDLGYFVLWMLMAAIGLYSIYRYIRAGISGMRGLCKTIMVCACSLMVVFLVLATELSRLGRLQEAALGLLAMFFFCIPTVQLRHTELKNDRIVWRTHYSAGLFLGVAALVYFVNLPYVVLVFGLVPFILIYLHREPDVFAGHPQTTSGKSGLRKKLFWVFSCFFLAITICFVDLASYLEMVYGTKEQAILTLLPPLQPEPSSPGFFSLLLNPLTPESAPALRRSAFFNISPTRVVITLFSLCPNLRIRPAIQTLPVSWAGR</sequence>
<organism evidence="2 3">
    <name type="scientific">Nematocida displodere</name>
    <dbReference type="NCBI Taxonomy" id="1805483"/>
    <lineage>
        <taxon>Eukaryota</taxon>
        <taxon>Fungi</taxon>
        <taxon>Fungi incertae sedis</taxon>
        <taxon>Microsporidia</taxon>
        <taxon>Nematocida</taxon>
    </lineage>
</organism>
<dbReference type="EMBL" id="LTDL01000001">
    <property type="protein sequence ID" value="OAG32587.1"/>
    <property type="molecule type" value="Genomic_DNA"/>
</dbReference>
<accession>A0A177EKW8</accession>
<dbReference type="GeneID" id="93648519"/>
<protein>
    <submittedName>
        <fullName evidence="2">Uncharacterized protein</fullName>
    </submittedName>
</protein>
<name>A0A177EKW8_9MICR</name>
<keyword evidence="3" id="KW-1185">Reference proteome</keyword>
<reference evidence="2 3" key="1">
    <citation type="submission" date="2016-02" db="EMBL/GenBank/DDBJ databases">
        <title>Discovery of a natural microsporidian pathogen with a broad tissue tropism in Caenorhabditis elegans.</title>
        <authorList>
            <person name="Luallen R.J."/>
            <person name="Reinke A.W."/>
            <person name="Tong L."/>
            <person name="Botts M.R."/>
            <person name="Felix M.-A."/>
            <person name="Troemel E.R."/>
        </authorList>
    </citation>
    <scope>NUCLEOTIDE SEQUENCE [LARGE SCALE GENOMIC DNA]</scope>
    <source>
        <strain evidence="2 3">JUm2807</strain>
    </source>
</reference>
<keyword evidence="1" id="KW-1133">Transmembrane helix</keyword>
<proteinExistence type="predicted"/>
<dbReference type="RefSeq" id="XP_067545785.1">
    <property type="nucleotide sequence ID" value="XM_067689587.1"/>
</dbReference>
<feature type="transmembrane region" description="Helical" evidence="1">
    <location>
        <begin position="73"/>
        <end position="93"/>
    </location>
</feature>
<gene>
    <name evidence="2" type="ORF">NEDG_02169</name>
</gene>
<keyword evidence="1" id="KW-0812">Transmembrane</keyword>
<evidence type="ECO:0000256" key="1">
    <source>
        <dbReference type="SAM" id="Phobius"/>
    </source>
</evidence>
<comment type="caution">
    <text evidence="2">The sequence shown here is derived from an EMBL/GenBank/DDBJ whole genome shotgun (WGS) entry which is preliminary data.</text>
</comment>
<feature type="transmembrane region" description="Helical" evidence="1">
    <location>
        <begin position="196"/>
        <end position="218"/>
    </location>
</feature>
<evidence type="ECO:0000313" key="3">
    <source>
        <dbReference type="Proteomes" id="UP000185944"/>
    </source>
</evidence>
<keyword evidence="1" id="KW-0472">Membrane</keyword>